<dbReference type="InterPro" id="IPR009057">
    <property type="entry name" value="Homeodomain-like_sf"/>
</dbReference>
<keyword evidence="5" id="KW-1185">Reference proteome</keyword>
<name>A0A1C5G9Z9_MICEH</name>
<dbReference type="Pfam" id="PF17940">
    <property type="entry name" value="TetR_C_31"/>
    <property type="match status" value="1"/>
</dbReference>
<dbReference type="Proteomes" id="UP000198251">
    <property type="component" value="Chromosome I"/>
</dbReference>
<evidence type="ECO:0000313" key="4">
    <source>
        <dbReference type="EMBL" id="SCG16735.1"/>
    </source>
</evidence>
<evidence type="ECO:0000313" key="5">
    <source>
        <dbReference type="Proteomes" id="UP000198251"/>
    </source>
</evidence>
<dbReference type="EMBL" id="LT607733">
    <property type="protein sequence ID" value="SCG16735.1"/>
    <property type="molecule type" value="Genomic_DNA"/>
</dbReference>
<dbReference type="GeneID" id="95802792"/>
<dbReference type="SUPFAM" id="SSF46689">
    <property type="entry name" value="Homeodomain-like"/>
    <property type="match status" value="1"/>
</dbReference>
<organism evidence="4 5">
    <name type="scientific">Micromonospora echinofusca</name>
    <dbReference type="NCBI Taxonomy" id="47858"/>
    <lineage>
        <taxon>Bacteria</taxon>
        <taxon>Bacillati</taxon>
        <taxon>Actinomycetota</taxon>
        <taxon>Actinomycetes</taxon>
        <taxon>Micromonosporales</taxon>
        <taxon>Micromonosporaceae</taxon>
        <taxon>Micromonospora</taxon>
    </lineage>
</organism>
<dbReference type="PROSITE" id="PS50977">
    <property type="entry name" value="HTH_TETR_2"/>
    <property type="match status" value="1"/>
</dbReference>
<dbReference type="Gene3D" id="1.10.357.10">
    <property type="entry name" value="Tetracycline Repressor, domain 2"/>
    <property type="match status" value="1"/>
</dbReference>
<dbReference type="RefSeq" id="WP_089000584.1">
    <property type="nucleotide sequence ID" value="NZ_JBFAAC010000010.1"/>
</dbReference>
<feature type="DNA-binding region" description="H-T-H motif" evidence="2">
    <location>
        <begin position="26"/>
        <end position="45"/>
    </location>
</feature>
<feature type="domain" description="HTH tetR-type" evidence="3">
    <location>
        <begin position="3"/>
        <end position="63"/>
    </location>
</feature>
<reference evidence="4 5" key="1">
    <citation type="submission" date="2016-06" db="EMBL/GenBank/DDBJ databases">
        <authorList>
            <person name="Kjaerup R.B."/>
            <person name="Dalgaard T.S."/>
            <person name="Juul-Madsen H.R."/>
        </authorList>
    </citation>
    <scope>NUCLEOTIDE SEQUENCE [LARGE SCALE GENOMIC DNA]</scope>
    <source>
        <strain evidence="4 5">DSM 43913</strain>
    </source>
</reference>
<evidence type="ECO:0000259" key="3">
    <source>
        <dbReference type="PROSITE" id="PS50977"/>
    </source>
</evidence>
<dbReference type="GO" id="GO:0003677">
    <property type="term" value="F:DNA binding"/>
    <property type="evidence" value="ECO:0007669"/>
    <property type="project" value="UniProtKB-UniRule"/>
</dbReference>
<keyword evidence="1 2" id="KW-0238">DNA-binding</keyword>
<dbReference type="InterPro" id="IPR041583">
    <property type="entry name" value="TetR_C_31"/>
</dbReference>
<protein>
    <submittedName>
        <fullName evidence="4">Transcriptional regulator, TetR family</fullName>
    </submittedName>
</protein>
<sequence>MPTDRFAVLTDAAIDVLAELGMRGLTHRAVDARAGLPQGTTSAYFRTRAALIEAVVRRLADLDRADLEAAGVPAGENLPELAPDDVVAVAGGIAALLDRWMSTARNRTLARYACLLEATHRPELRTILAYGDASRAQSRAMLAAAGARHPGQAGDHLVACIDGLLFDRLAGAGARTAPPPGTAANRADLTVAVTTLLQAFAGRHPDPRRPAG</sequence>
<evidence type="ECO:0000256" key="2">
    <source>
        <dbReference type="PROSITE-ProRule" id="PRU00335"/>
    </source>
</evidence>
<accession>A0A1C5G9Z9</accession>
<evidence type="ECO:0000256" key="1">
    <source>
        <dbReference type="ARBA" id="ARBA00023125"/>
    </source>
</evidence>
<dbReference type="AlphaFoldDB" id="A0A1C5G9Z9"/>
<gene>
    <name evidence="4" type="ORF">GA0070610_3008</name>
</gene>
<proteinExistence type="predicted"/>
<dbReference type="Pfam" id="PF00440">
    <property type="entry name" value="TetR_N"/>
    <property type="match status" value="1"/>
</dbReference>
<dbReference type="InterPro" id="IPR001647">
    <property type="entry name" value="HTH_TetR"/>
</dbReference>